<dbReference type="InterPro" id="IPR054692">
    <property type="entry name" value="LeuA-like_post-cat"/>
</dbReference>
<dbReference type="AlphaFoldDB" id="A0A2S9Q0Q2"/>
<dbReference type="PROSITE" id="PS50991">
    <property type="entry name" value="PYR_CT"/>
    <property type="match status" value="1"/>
</dbReference>
<dbReference type="FunFam" id="3.30.160.270:FF:000006">
    <property type="entry name" value="2-isopropylmalate synthase"/>
    <property type="match status" value="1"/>
</dbReference>
<evidence type="ECO:0000256" key="9">
    <source>
        <dbReference type="ARBA" id="ARBA00022723"/>
    </source>
</evidence>
<dbReference type="NCBIfam" id="NF002991">
    <property type="entry name" value="PRK03739.1"/>
    <property type="match status" value="1"/>
</dbReference>
<dbReference type="InterPro" id="IPR013709">
    <property type="entry name" value="2-isopropylmalate_synth_dimer"/>
</dbReference>
<dbReference type="EC" id="2.3.3.13" evidence="4 12"/>
<dbReference type="Gene3D" id="3.30.160.270">
    <property type="match status" value="1"/>
</dbReference>
<evidence type="ECO:0000256" key="7">
    <source>
        <dbReference type="ARBA" id="ARBA00022605"/>
    </source>
</evidence>
<keyword evidence="5 12" id="KW-0432">Leucine biosynthesis</keyword>
<evidence type="ECO:0000259" key="14">
    <source>
        <dbReference type="PROSITE" id="PS50991"/>
    </source>
</evidence>
<keyword evidence="7 12" id="KW-0028">Amino-acid biosynthesis</keyword>
<dbReference type="InterPro" id="IPR013785">
    <property type="entry name" value="Aldolase_TIM"/>
</dbReference>
<dbReference type="CDD" id="cd07942">
    <property type="entry name" value="DRE_TIM_LeuA"/>
    <property type="match status" value="1"/>
</dbReference>
<dbReference type="GO" id="GO:0009098">
    <property type="term" value="P:L-leucine biosynthetic process"/>
    <property type="evidence" value="ECO:0007669"/>
    <property type="project" value="UniProtKB-UniRule"/>
</dbReference>
<comment type="similarity">
    <text evidence="3 12">Belongs to the alpha-IPM synthase/homocitrate synthase family. LeuA type 2 subfamily.</text>
</comment>
<proteinExistence type="inferred from homology"/>
<feature type="domain" description="Pyruvate carboxyltransferase" evidence="14">
    <location>
        <begin position="50"/>
        <end position="326"/>
    </location>
</feature>
<dbReference type="GO" id="GO:0005737">
    <property type="term" value="C:cytoplasm"/>
    <property type="evidence" value="ECO:0007669"/>
    <property type="project" value="UniProtKB-SubCell"/>
</dbReference>
<comment type="cofactor">
    <cofactor evidence="12">
        <name>Mg(2+)</name>
        <dbReference type="ChEBI" id="CHEBI:18420"/>
    </cofactor>
</comment>
<dbReference type="OrthoDB" id="9803573at2"/>
<feature type="region of interest" description="Disordered" evidence="13">
    <location>
        <begin position="1"/>
        <end position="22"/>
    </location>
</feature>
<keyword evidence="11 12" id="KW-0100">Branched-chain amino acid biosynthesis</keyword>
<dbReference type="Pfam" id="PF22615">
    <property type="entry name" value="IPMS_D2"/>
    <property type="match status" value="1"/>
</dbReference>
<organism evidence="15 16">
    <name type="scientific">Streptomyces solincola</name>
    <dbReference type="NCBI Taxonomy" id="2100817"/>
    <lineage>
        <taxon>Bacteria</taxon>
        <taxon>Bacillati</taxon>
        <taxon>Actinomycetota</taxon>
        <taxon>Actinomycetes</taxon>
        <taxon>Kitasatosporales</taxon>
        <taxon>Streptomycetaceae</taxon>
        <taxon>Streptomyces</taxon>
    </lineage>
</organism>
<dbReference type="SUPFAM" id="SSF110921">
    <property type="entry name" value="2-isopropylmalate synthase LeuA, allosteric (dimerisation) domain"/>
    <property type="match status" value="1"/>
</dbReference>
<dbReference type="Gene3D" id="3.20.20.70">
    <property type="entry name" value="Aldolase class I"/>
    <property type="match status" value="1"/>
</dbReference>
<dbReference type="EMBL" id="PVLV01000071">
    <property type="protein sequence ID" value="PRH80251.1"/>
    <property type="molecule type" value="Genomic_DNA"/>
</dbReference>
<name>A0A2S9Q0Q2_9ACTN</name>
<dbReference type="SUPFAM" id="SSF51569">
    <property type="entry name" value="Aldolase"/>
    <property type="match status" value="1"/>
</dbReference>
<evidence type="ECO:0000256" key="12">
    <source>
        <dbReference type="HAMAP-Rule" id="MF_00572"/>
    </source>
</evidence>
<dbReference type="Pfam" id="PF00682">
    <property type="entry name" value="HMGL-like"/>
    <property type="match status" value="1"/>
</dbReference>
<comment type="subunit">
    <text evidence="12">Homodimer.</text>
</comment>
<dbReference type="SUPFAM" id="SSF89000">
    <property type="entry name" value="post-HMGL domain-like"/>
    <property type="match status" value="1"/>
</dbReference>
<dbReference type="PROSITE" id="PS00816">
    <property type="entry name" value="AIPM_HOMOCIT_SYNTH_2"/>
    <property type="match status" value="1"/>
</dbReference>
<feature type="compositionally biased region" description="Polar residues" evidence="13">
    <location>
        <begin position="10"/>
        <end position="21"/>
    </location>
</feature>
<dbReference type="Proteomes" id="UP000239322">
    <property type="component" value="Unassembled WGS sequence"/>
</dbReference>
<keyword evidence="10 12" id="KW-0460">Magnesium</keyword>
<keyword evidence="6 12" id="KW-0963">Cytoplasm</keyword>
<dbReference type="HAMAP" id="MF_00572">
    <property type="entry name" value="LeuA_type2"/>
    <property type="match status" value="1"/>
</dbReference>
<dbReference type="SMART" id="SM00917">
    <property type="entry name" value="LeuA_dimer"/>
    <property type="match status" value="1"/>
</dbReference>
<evidence type="ECO:0000256" key="1">
    <source>
        <dbReference type="ARBA" id="ARBA00000064"/>
    </source>
</evidence>
<sequence length="585" mass="64618">MSQPVGRPTPITNAAHFQQPSGMPIHKYGPYEAVAIPDRTWPEQRITKAPRWLSTDLRDGNQALIDPMSPARKREMFDLLVRMGYKEIEVGFPSSGETDFNFVRSIIEDGAIPEDVTISVLTQAREELIERTVESLRGAHRATVHLYNATAPTFRRVVFRGTKEQVRQIAVDGTRLVMEYAEKLLGDETVFGYQYSPEIFTDTELDFALEVCEGVMDVWQPEEGREIILNLPATVERSTPSTHADRFEWMSRHLSRREHVCLSVHPHNDRGTAVAAAELAIMAGADRIEGCLFGQGERTGNVDLVTLGMNLFSQGVDPQIDFSQIDEIRRTSEYCNQMEVHPRHPYAGDLVYTAFSGSHQDAIKKGFDAMEATAAAAGKTVDDIEWAVPYLPIDPKDVGRSYEAVIRVNSQSGKGGIAYVLKNDHKLDLPRRMQIEFSRIIQAKTDAEGGEVTPGAIWSVFQDEYLPNPQNAWGRIQLRSGQTTSDKDGTDTLTAEAIVDGAETVLTGSGNGPISAFFDALQAIGIDVRLLDYQEHTMSEGASAQAASYIECAIDGKVLWGIGIDANTTRASLKAVISAVNRATR</sequence>
<evidence type="ECO:0000256" key="10">
    <source>
        <dbReference type="ARBA" id="ARBA00022842"/>
    </source>
</evidence>
<comment type="catalytic activity">
    <reaction evidence="1 12">
        <text>3-methyl-2-oxobutanoate + acetyl-CoA + H2O = (2S)-2-isopropylmalate + CoA + H(+)</text>
        <dbReference type="Rhea" id="RHEA:21524"/>
        <dbReference type="ChEBI" id="CHEBI:1178"/>
        <dbReference type="ChEBI" id="CHEBI:11851"/>
        <dbReference type="ChEBI" id="CHEBI:15377"/>
        <dbReference type="ChEBI" id="CHEBI:15378"/>
        <dbReference type="ChEBI" id="CHEBI:57287"/>
        <dbReference type="ChEBI" id="CHEBI:57288"/>
        <dbReference type="EC" id="2.3.3.13"/>
    </reaction>
</comment>
<dbReference type="UniPathway" id="UPA00048">
    <property type="reaction ID" value="UER00070"/>
</dbReference>
<keyword evidence="9 12" id="KW-0479">Metal-binding</keyword>
<dbReference type="InterPro" id="IPR000891">
    <property type="entry name" value="PYR_CT"/>
</dbReference>
<evidence type="ECO:0000256" key="11">
    <source>
        <dbReference type="ARBA" id="ARBA00023304"/>
    </source>
</evidence>
<comment type="function">
    <text evidence="12">Catalyzes the condensation of the acetyl group of acetyl-CoA with 3-methyl-2-oxobutanoate (2-ketoisovalerate) to form 3-carboxy-3-hydroxy-4-methylpentanoate (2-isopropylmalate).</text>
</comment>
<evidence type="ECO:0000256" key="8">
    <source>
        <dbReference type="ARBA" id="ARBA00022679"/>
    </source>
</evidence>
<gene>
    <name evidence="12 15" type="primary">leuA</name>
    <name evidence="15" type="ORF">C6N75_05075</name>
</gene>
<reference evidence="15 16" key="1">
    <citation type="submission" date="2018-03" db="EMBL/GenBank/DDBJ databases">
        <title>Novel Streptomyces sp. from soil.</title>
        <authorList>
            <person name="Tan G.Y.A."/>
            <person name="Lee Z.Y."/>
        </authorList>
    </citation>
    <scope>NUCLEOTIDE SEQUENCE [LARGE SCALE GENOMIC DNA]</scope>
    <source>
        <strain evidence="15 16">ST5x</strain>
    </source>
</reference>
<evidence type="ECO:0000256" key="3">
    <source>
        <dbReference type="ARBA" id="ARBA00009767"/>
    </source>
</evidence>
<dbReference type="PANTHER" id="PTHR46911:SF1">
    <property type="entry name" value="2-ISOPROPYLMALATE SYNTHASE"/>
    <property type="match status" value="1"/>
</dbReference>
<comment type="caution">
    <text evidence="15">The sequence shown here is derived from an EMBL/GenBank/DDBJ whole genome shotgun (WGS) entry which is preliminary data.</text>
</comment>
<evidence type="ECO:0000313" key="16">
    <source>
        <dbReference type="Proteomes" id="UP000239322"/>
    </source>
</evidence>
<keyword evidence="8 12" id="KW-0808">Transferase</keyword>
<evidence type="ECO:0000313" key="15">
    <source>
        <dbReference type="EMBL" id="PRH80251.1"/>
    </source>
</evidence>
<comment type="subcellular location">
    <subcellularLocation>
        <location evidence="12">Cytoplasm</location>
    </subcellularLocation>
</comment>
<protein>
    <recommendedName>
        <fullName evidence="4 12">2-isopropylmalate synthase</fullName>
        <ecNumber evidence="4 12">2.3.3.13</ecNumber>
    </recommendedName>
    <alternativeName>
        <fullName evidence="12">Alpha-IPM synthase</fullName>
    </alternativeName>
    <alternativeName>
        <fullName evidence="12">Alpha-isopropylmalate synthase</fullName>
    </alternativeName>
</protein>
<dbReference type="GO" id="GO:0000287">
    <property type="term" value="F:magnesium ion binding"/>
    <property type="evidence" value="ECO:0007669"/>
    <property type="project" value="UniProtKB-UniRule"/>
</dbReference>
<evidence type="ECO:0000256" key="2">
    <source>
        <dbReference type="ARBA" id="ARBA00004689"/>
    </source>
</evidence>
<dbReference type="InterPro" id="IPR039371">
    <property type="entry name" value="LeuA_N_DRE-TIM"/>
</dbReference>
<evidence type="ECO:0000256" key="6">
    <source>
        <dbReference type="ARBA" id="ARBA00022490"/>
    </source>
</evidence>
<dbReference type="Pfam" id="PF08502">
    <property type="entry name" value="LeuA_dimer"/>
    <property type="match status" value="1"/>
</dbReference>
<dbReference type="InterPro" id="IPR002034">
    <property type="entry name" value="AIPM/Hcit_synth_CS"/>
</dbReference>
<dbReference type="FunFam" id="3.20.20.70:FF:000045">
    <property type="entry name" value="2-isopropylmalate synthase"/>
    <property type="match status" value="1"/>
</dbReference>
<evidence type="ECO:0000256" key="4">
    <source>
        <dbReference type="ARBA" id="ARBA00012973"/>
    </source>
</evidence>
<feature type="region of interest" description="Regulatory domain" evidence="12">
    <location>
        <begin position="468"/>
        <end position="585"/>
    </location>
</feature>
<keyword evidence="16" id="KW-1185">Reference proteome</keyword>
<feature type="binding site" evidence="12">
    <location>
        <position position="59"/>
    </location>
    <ligand>
        <name>Mg(2+)</name>
        <dbReference type="ChEBI" id="CHEBI:18420"/>
    </ligand>
</feature>
<dbReference type="NCBIfam" id="TIGR00970">
    <property type="entry name" value="leuA_yeast"/>
    <property type="match status" value="1"/>
</dbReference>
<evidence type="ECO:0000256" key="5">
    <source>
        <dbReference type="ARBA" id="ARBA00022430"/>
    </source>
</evidence>
<dbReference type="InterPro" id="IPR036230">
    <property type="entry name" value="LeuA_allosteric_dom_sf"/>
</dbReference>
<comment type="pathway">
    <text evidence="2 12">Amino-acid biosynthesis; L-leucine biosynthesis; L-leucine from 3-methyl-2-oxobutanoate: step 1/4.</text>
</comment>
<dbReference type="GO" id="GO:0003852">
    <property type="term" value="F:2-isopropylmalate synthase activity"/>
    <property type="evidence" value="ECO:0007669"/>
    <property type="project" value="UniProtKB-UniRule"/>
</dbReference>
<feature type="binding site" evidence="12">
    <location>
        <position position="301"/>
    </location>
    <ligand>
        <name>Mg(2+)</name>
        <dbReference type="ChEBI" id="CHEBI:18420"/>
    </ligand>
</feature>
<dbReference type="PROSITE" id="PS00815">
    <property type="entry name" value="AIPM_HOMOCIT_SYNTH_1"/>
    <property type="match status" value="1"/>
</dbReference>
<accession>A0A2S9Q0Q2</accession>
<dbReference type="RefSeq" id="WP_105867623.1">
    <property type="nucleotide sequence ID" value="NZ_PVLV01000071.1"/>
</dbReference>
<dbReference type="PANTHER" id="PTHR46911">
    <property type="match status" value="1"/>
</dbReference>
<feature type="binding site" evidence="12">
    <location>
        <position position="267"/>
    </location>
    <ligand>
        <name>Mg(2+)</name>
        <dbReference type="ChEBI" id="CHEBI:18420"/>
    </ligand>
</feature>
<feature type="binding site" evidence="12">
    <location>
        <position position="265"/>
    </location>
    <ligand>
        <name>Mg(2+)</name>
        <dbReference type="ChEBI" id="CHEBI:18420"/>
    </ligand>
</feature>
<dbReference type="GO" id="GO:0003985">
    <property type="term" value="F:acetyl-CoA C-acetyltransferase activity"/>
    <property type="evidence" value="ECO:0007669"/>
    <property type="project" value="UniProtKB-UniRule"/>
</dbReference>
<evidence type="ECO:0000256" key="13">
    <source>
        <dbReference type="SAM" id="MobiDB-lite"/>
    </source>
</evidence>
<dbReference type="InterPro" id="IPR005668">
    <property type="entry name" value="IPM_Synthase"/>
</dbReference>